<evidence type="ECO:0000256" key="1">
    <source>
        <dbReference type="ARBA" id="ARBA00023015"/>
    </source>
</evidence>
<accession>A0ABU6JN87</accession>
<evidence type="ECO:0000259" key="5">
    <source>
        <dbReference type="PROSITE" id="PS50977"/>
    </source>
</evidence>
<dbReference type="InterPro" id="IPR036271">
    <property type="entry name" value="Tet_transcr_reg_TetR-rel_C_sf"/>
</dbReference>
<gene>
    <name evidence="6" type="ORF">VSX58_04860</name>
</gene>
<keyword evidence="1" id="KW-0805">Transcription regulation</keyword>
<comment type="caution">
    <text evidence="6">The sequence shown here is derived from an EMBL/GenBank/DDBJ whole genome shotgun (WGS) entry which is preliminary data.</text>
</comment>
<dbReference type="SUPFAM" id="SSF46689">
    <property type="entry name" value="Homeodomain-like"/>
    <property type="match status" value="1"/>
</dbReference>
<evidence type="ECO:0000256" key="2">
    <source>
        <dbReference type="ARBA" id="ARBA00023125"/>
    </source>
</evidence>
<evidence type="ECO:0000313" key="6">
    <source>
        <dbReference type="EMBL" id="MEC5341942.1"/>
    </source>
</evidence>
<dbReference type="PANTHER" id="PTHR47506:SF6">
    <property type="entry name" value="HTH-TYPE TRANSCRIPTIONAL REPRESSOR NEMR"/>
    <property type="match status" value="1"/>
</dbReference>
<name>A0ABU6JN87_9GAMM</name>
<keyword evidence="7" id="KW-1185">Reference proteome</keyword>
<dbReference type="Pfam" id="PF00440">
    <property type="entry name" value="TetR_N"/>
    <property type="match status" value="1"/>
</dbReference>
<dbReference type="PROSITE" id="PS50977">
    <property type="entry name" value="HTH_TETR_2"/>
    <property type="match status" value="1"/>
</dbReference>
<reference evidence="6 7" key="1">
    <citation type="journal article" date="2017" name="Int. J. Syst. Evol. Microbiol.">
        <title>Brenneria populi subsp. brevivirga subsp. nov. isolated from symptomatic bark of Populus x euramericana canker, and description of Brenneria populi subsp. populi subsp. nov.</title>
        <authorList>
            <person name="Zheng M.H."/>
            <person name="Piao C.G."/>
            <person name="Xue H."/>
            <person name="Guo M.W."/>
            <person name="Li Y."/>
        </authorList>
    </citation>
    <scope>NUCLEOTIDE SEQUENCE [LARGE SCALE GENOMIC DNA]</scope>
    <source>
        <strain evidence="6 7">D9-5</strain>
    </source>
</reference>
<dbReference type="Gene3D" id="1.10.357.10">
    <property type="entry name" value="Tetracycline Repressor, domain 2"/>
    <property type="match status" value="1"/>
</dbReference>
<dbReference type="InterPro" id="IPR001647">
    <property type="entry name" value="HTH_TetR"/>
</dbReference>
<dbReference type="PANTHER" id="PTHR47506">
    <property type="entry name" value="TRANSCRIPTIONAL REGULATORY PROTEIN"/>
    <property type="match status" value="1"/>
</dbReference>
<evidence type="ECO:0000256" key="4">
    <source>
        <dbReference type="PROSITE-ProRule" id="PRU00335"/>
    </source>
</evidence>
<dbReference type="EMBL" id="JAYWTM010000004">
    <property type="protein sequence ID" value="MEC5341942.1"/>
    <property type="molecule type" value="Genomic_DNA"/>
</dbReference>
<dbReference type="SUPFAM" id="SSF48498">
    <property type="entry name" value="Tetracyclin repressor-like, C-terminal domain"/>
    <property type="match status" value="1"/>
</dbReference>
<dbReference type="RefSeq" id="WP_327617095.1">
    <property type="nucleotide sequence ID" value="NZ_JAYWTM010000004.1"/>
</dbReference>
<dbReference type="Proteomes" id="UP001309705">
    <property type="component" value="Unassembled WGS sequence"/>
</dbReference>
<dbReference type="InterPro" id="IPR009057">
    <property type="entry name" value="Homeodomain-like_sf"/>
</dbReference>
<sequence length="183" mass="20603">MTNERRRTWQQDPHRKRHILQATLDSIALNGVSGTTYRKIAEISGIPLGSLTYHFANMQELLLEAFRSLAQDVSANFTETIRKADTKEEACRAIVEIVFATTTSGDRTSQLSYELYSFACRTPVMKSVMEGWMRSSRRALEPHFSPLAAVALDALIEGVILHRSVIPVSREDVHKMVVQLANL</sequence>
<evidence type="ECO:0000256" key="3">
    <source>
        <dbReference type="ARBA" id="ARBA00023163"/>
    </source>
</evidence>
<organism evidence="6 7">
    <name type="scientific">Brenneria populi</name>
    <dbReference type="NCBI Taxonomy" id="1505588"/>
    <lineage>
        <taxon>Bacteria</taxon>
        <taxon>Pseudomonadati</taxon>
        <taxon>Pseudomonadota</taxon>
        <taxon>Gammaproteobacteria</taxon>
        <taxon>Enterobacterales</taxon>
        <taxon>Pectobacteriaceae</taxon>
        <taxon>Brenneria</taxon>
    </lineage>
</organism>
<evidence type="ECO:0000313" key="7">
    <source>
        <dbReference type="Proteomes" id="UP001309705"/>
    </source>
</evidence>
<protein>
    <submittedName>
        <fullName evidence="6">TetR family transcriptional regulator</fullName>
    </submittedName>
</protein>
<keyword evidence="2 4" id="KW-0238">DNA-binding</keyword>
<feature type="DNA-binding region" description="H-T-H motif" evidence="4">
    <location>
        <begin position="36"/>
        <end position="55"/>
    </location>
</feature>
<feature type="domain" description="HTH tetR-type" evidence="5">
    <location>
        <begin position="13"/>
        <end position="73"/>
    </location>
</feature>
<proteinExistence type="predicted"/>
<keyword evidence="3" id="KW-0804">Transcription</keyword>